<evidence type="ECO:0000313" key="1">
    <source>
        <dbReference type="EMBL" id="KRX49274.1"/>
    </source>
</evidence>
<organism evidence="1 2">
    <name type="scientific">Trichinella murrelli</name>
    <dbReference type="NCBI Taxonomy" id="144512"/>
    <lineage>
        <taxon>Eukaryota</taxon>
        <taxon>Metazoa</taxon>
        <taxon>Ecdysozoa</taxon>
        <taxon>Nematoda</taxon>
        <taxon>Enoplea</taxon>
        <taxon>Dorylaimia</taxon>
        <taxon>Trichinellida</taxon>
        <taxon>Trichinellidae</taxon>
        <taxon>Trichinella</taxon>
    </lineage>
</organism>
<sequence length="223" mass="24644">MMWECRRTPANYLHARISSNVPLTMVVRNWCVHTVSFGRQSAILIEHTLPHILVSWTVRSCDVRKYGWFVFSRLSAAEVGHASSKLVRNVRVQIPIACGHFARLHDVDVASGDAQIAAVRWGTLQTAQADVGFTKISQARGRNGPGKLPGCTEHVADNPIQRVPWFSFDIEAVRRVCGPPPCSVLNQLVIFIRHRWCHCSASPPQPPPAAAGSSCPKILAQLI</sequence>
<name>A0A0V0UDC9_9BILA</name>
<gene>
    <name evidence="1" type="ORF">T05_12178</name>
</gene>
<dbReference type="Proteomes" id="UP000055048">
    <property type="component" value="Unassembled WGS sequence"/>
</dbReference>
<dbReference type="AlphaFoldDB" id="A0A0V0UDC9"/>
<dbReference type="EMBL" id="JYDJ01000018">
    <property type="protein sequence ID" value="KRX49274.1"/>
    <property type="molecule type" value="Genomic_DNA"/>
</dbReference>
<reference evidence="1 2" key="1">
    <citation type="submission" date="2015-01" db="EMBL/GenBank/DDBJ databases">
        <title>Evolution of Trichinella species and genotypes.</title>
        <authorList>
            <person name="Korhonen P.K."/>
            <person name="Edoardo P."/>
            <person name="Giuseppe L.R."/>
            <person name="Gasser R.B."/>
        </authorList>
    </citation>
    <scope>NUCLEOTIDE SEQUENCE [LARGE SCALE GENOMIC DNA]</scope>
    <source>
        <strain evidence="1">ISS417</strain>
    </source>
</reference>
<comment type="caution">
    <text evidence="1">The sequence shown here is derived from an EMBL/GenBank/DDBJ whole genome shotgun (WGS) entry which is preliminary data.</text>
</comment>
<proteinExistence type="predicted"/>
<evidence type="ECO:0000313" key="2">
    <source>
        <dbReference type="Proteomes" id="UP000055048"/>
    </source>
</evidence>
<protein>
    <submittedName>
        <fullName evidence="1">Uncharacterized protein</fullName>
    </submittedName>
</protein>
<keyword evidence="2" id="KW-1185">Reference proteome</keyword>
<accession>A0A0V0UDC9</accession>